<name>A0ABN7NQ75_TIMPD</name>
<dbReference type="Proteomes" id="UP001153148">
    <property type="component" value="Unassembled WGS sequence"/>
</dbReference>
<gene>
    <name evidence="1" type="ORF">TPAB3V08_LOCUS2707</name>
</gene>
<dbReference type="EMBL" id="CAJPIN010002809">
    <property type="protein sequence ID" value="CAG2055707.1"/>
    <property type="molecule type" value="Genomic_DNA"/>
</dbReference>
<proteinExistence type="predicted"/>
<feature type="non-terminal residue" evidence="1">
    <location>
        <position position="64"/>
    </location>
</feature>
<reference evidence="1" key="1">
    <citation type="submission" date="2021-03" db="EMBL/GenBank/DDBJ databases">
        <authorList>
            <person name="Tran Van P."/>
        </authorList>
    </citation>
    <scope>NUCLEOTIDE SEQUENCE</scope>
</reference>
<sequence>MFRPTRESAVTYLNGESLVPPGQAGAEVFNCPNDYIVVNGVRLCGDRFNDASSEIDFTRNSPVT</sequence>
<organism evidence="1 2">
    <name type="scientific">Timema podura</name>
    <name type="common">Walking stick</name>
    <dbReference type="NCBI Taxonomy" id="61482"/>
    <lineage>
        <taxon>Eukaryota</taxon>
        <taxon>Metazoa</taxon>
        <taxon>Ecdysozoa</taxon>
        <taxon>Arthropoda</taxon>
        <taxon>Hexapoda</taxon>
        <taxon>Insecta</taxon>
        <taxon>Pterygota</taxon>
        <taxon>Neoptera</taxon>
        <taxon>Polyneoptera</taxon>
        <taxon>Phasmatodea</taxon>
        <taxon>Timematodea</taxon>
        <taxon>Timematoidea</taxon>
        <taxon>Timematidae</taxon>
        <taxon>Timema</taxon>
    </lineage>
</organism>
<comment type="caution">
    <text evidence="1">The sequence shown here is derived from an EMBL/GenBank/DDBJ whole genome shotgun (WGS) entry which is preliminary data.</text>
</comment>
<accession>A0ABN7NQ75</accession>
<keyword evidence="2" id="KW-1185">Reference proteome</keyword>
<evidence type="ECO:0000313" key="2">
    <source>
        <dbReference type="Proteomes" id="UP001153148"/>
    </source>
</evidence>
<protein>
    <submittedName>
        <fullName evidence="1">Uncharacterized protein</fullName>
    </submittedName>
</protein>
<evidence type="ECO:0000313" key="1">
    <source>
        <dbReference type="EMBL" id="CAG2055707.1"/>
    </source>
</evidence>